<dbReference type="GO" id="GO:0008080">
    <property type="term" value="F:N-acetyltransferase activity"/>
    <property type="evidence" value="ECO:0000318"/>
    <property type="project" value="GO_Central"/>
</dbReference>
<dbReference type="SUPFAM" id="SSF55729">
    <property type="entry name" value="Acyl-CoA N-acyltransferases (Nat)"/>
    <property type="match status" value="1"/>
</dbReference>
<dbReference type="AlphaFoldDB" id="G7K2T2"/>
<dbReference type="GO" id="GO:0009507">
    <property type="term" value="C:chloroplast"/>
    <property type="evidence" value="ECO:0000318"/>
    <property type="project" value="GO_Central"/>
</dbReference>
<accession>G7K2T2</accession>
<feature type="compositionally biased region" description="Polar residues" evidence="9">
    <location>
        <begin position="1"/>
        <end position="16"/>
    </location>
</feature>
<comment type="function">
    <text evidence="1">May have a structural role to stabilize the lipid body during desiccation of the seed by preventing coalescence of the oil. Probably interacts with both lipid and phospholipid moieties of lipid bodies. May also provide recognition signals for specific lipase anchorage in lipolysis during seedling growth.</text>
</comment>
<name>G7K2T2_MEDTR</name>
<evidence type="ECO:0000256" key="2">
    <source>
        <dbReference type="ARBA" id="ARBA00004141"/>
    </source>
</evidence>
<comment type="subcellular location">
    <subcellularLocation>
        <location evidence="3">Lipid droplet</location>
    </subcellularLocation>
    <subcellularLocation>
        <location evidence="2">Membrane</location>
        <topology evidence="2">Multi-pass membrane protein</topology>
    </subcellularLocation>
</comment>
<feature type="transmembrane region" description="Helical" evidence="10">
    <location>
        <begin position="97"/>
        <end position="114"/>
    </location>
</feature>
<dbReference type="GO" id="GO:0009791">
    <property type="term" value="P:post-embryonic development"/>
    <property type="evidence" value="ECO:0007669"/>
    <property type="project" value="UniProtKB-ARBA"/>
</dbReference>
<dbReference type="Proteomes" id="UP000002051">
    <property type="component" value="Chromosome 5"/>
</dbReference>
<dbReference type="PANTHER" id="PTHR47489:SF2">
    <property type="entry name" value="GCN5-RELATED N-ACETYLTRANSFERASE 5, CHLOROPLASTIC"/>
    <property type="match status" value="1"/>
</dbReference>
<reference evidence="12 14" key="2">
    <citation type="journal article" date="2014" name="BMC Genomics">
        <title>An improved genome release (version Mt4.0) for the model legume Medicago truncatula.</title>
        <authorList>
            <person name="Tang H."/>
            <person name="Krishnakumar V."/>
            <person name="Bidwell S."/>
            <person name="Rosen B."/>
            <person name="Chan A."/>
            <person name="Zhou S."/>
            <person name="Gentzbittel L."/>
            <person name="Childs K.L."/>
            <person name="Yandell M."/>
            <person name="Gundlach H."/>
            <person name="Mayer K.F."/>
            <person name="Schwartz D.C."/>
            <person name="Town C.D."/>
        </authorList>
    </citation>
    <scope>GENOME REANNOTATION</scope>
    <source>
        <strain evidence="12">A17</strain>
        <strain evidence="13 14">cv. Jemalong A17</strain>
    </source>
</reference>
<dbReference type="CDD" id="cd04301">
    <property type="entry name" value="NAT_SF"/>
    <property type="match status" value="1"/>
</dbReference>
<dbReference type="InterPro" id="IPR016181">
    <property type="entry name" value="Acyl_CoA_acyltransferase"/>
</dbReference>
<feature type="transmembrane region" description="Helical" evidence="10">
    <location>
        <begin position="71"/>
        <end position="91"/>
    </location>
</feature>
<dbReference type="GO" id="GO:0012511">
    <property type="term" value="C:monolayer-surrounded lipid storage body"/>
    <property type="evidence" value="ECO:0007669"/>
    <property type="project" value="InterPro"/>
</dbReference>
<dbReference type="eggNOG" id="ENOG502QTIQ">
    <property type="taxonomic scope" value="Eukaryota"/>
</dbReference>
<dbReference type="EnsemblPlants" id="AES96258">
    <property type="protein sequence ID" value="AES96258"/>
    <property type="gene ID" value="MTR_5g035040"/>
</dbReference>
<dbReference type="GO" id="GO:0016020">
    <property type="term" value="C:membrane"/>
    <property type="evidence" value="ECO:0007669"/>
    <property type="project" value="UniProtKB-SubCell"/>
</dbReference>
<evidence type="ECO:0000313" key="14">
    <source>
        <dbReference type="Proteomes" id="UP000002051"/>
    </source>
</evidence>
<keyword evidence="7 10" id="KW-1133">Transmembrane helix</keyword>
<dbReference type="HOGENOM" id="CLU_736448_0_0_1"/>
<keyword evidence="6 10" id="KW-0812">Transmembrane</keyword>
<feature type="domain" description="N-acetyltransferase" evidence="11">
    <location>
        <begin position="202"/>
        <end position="351"/>
    </location>
</feature>
<accession>A0A0C3XGX3</accession>
<evidence type="ECO:0000256" key="9">
    <source>
        <dbReference type="SAM" id="MobiDB-lite"/>
    </source>
</evidence>
<evidence type="ECO:0000313" key="12">
    <source>
        <dbReference type="EMBL" id="AES96258.2"/>
    </source>
</evidence>
<organism evidence="12 14">
    <name type="scientific">Medicago truncatula</name>
    <name type="common">Barrel medic</name>
    <name type="synonym">Medicago tribuloides</name>
    <dbReference type="NCBI Taxonomy" id="3880"/>
    <lineage>
        <taxon>Eukaryota</taxon>
        <taxon>Viridiplantae</taxon>
        <taxon>Streptophyta</taxon>
        <taxon>Embryophyta</taxon>
        <taxon>Tracheophyta</taxon>
        <taxon>Spermatophyta</taxon>
        <taxon>Magnoliopsida</taxon>
        <taxon>eudicotyledons</taxon>
        <taxon>Gunneridae</taxon>
        <taxon>Pentapetalae</taxon>
        <taxon>rosids</taxon>
        <taxon>fabids</taxon>
        <taxon>Fabales</taxon>
        <taxon>Fabaceae</taxon>
        <taxon>Papilionoideae</taxon>
        <taxon>50 kb inversion clade</taxon>
        <taxon>NPAAA clade</taxon>
        <taxon>Hologalegina</taxon>
        <taxon>IRL clade</taxon>
        <taxon>Trifolieae</taxon>
        <taxon>Medicago</taxon>
    </lineage>
</organism>
<keyword evidence="5" id="KW-0551">Lipid droplet</keyword>
<dbReference type="EMBL" id="CM001221">
    <property type="protein sequence ID" value="AES96258.2"/>
    <property type="molecule type" value="Genomic_DNA"/>
</dbReference>
<feature type="region of interest" description="Disordered" evidence="9">
    <location>
        <begin position="1"/>
        <end position="30"/>
    </location>
</feature>
<dbReference type="PANTHER" id="PTHR47489">
    <property type="entry name" value="ACYL-COA N-ACYLTRANSFERASES (NAT) SUPERFAMILY PROTEIN"/>
    <property type="match status" value="1"/>
</dbReference>
<evidence type="ECO:0000313" key="13">
    <source>
        <dbReference type="EnsemblPlants" id="AES96258"/>
    </source>
</evidence>
<feature type="transmembrane region" description="Helical" evidence="10">
    <location>
        <begin position="37"/>
        <end position="59"/>
    </location>
</feature>
<reference evidence="13" key="3">
    <citation type="submission" date="2015-04" db="UniProtKB">
        <authorList>
            <consortium name="EnsemblPlants"/>
        </authorList>
    </citation>
    <scope>IDENTIFICATION</scope>
    <source>
        <strain evidence="13">cv. Jemalong A17</strain>
    </source>
</reference>
<evidence type="ECO:0000256" key="1">
    <source>
        <dbReference type="ARBA" id="ARBA00002582"/>
    </source>
</evidence>
<evidence type="ECO:0000256" key="3">
    <source>
        <dbReference type="ARBA" id="ARBA00004502"/>
    </source>
</evidence>
<evidence type="ECO:0000256" key="6">
    <source>
        <dbReference type="ARBA" id="ARBA00022692"/>
    </source>
</evidence>
<protein>
    <submittedName>
        <fullName evidence="12">GNAT family acetyltransferase</fullName>
    </submittedName>
</protein>
<dbReference type="InterPro" id="IPR000182">
    <property type="entry name" value="GNAT_dom"/>
</dbReference>
<reference evidence="12 14" key="1">
    <citation type="journal article" date="2011" name="Nature">
        <title>The Medicago genome provides insight into the evolution of rhizobial symbioses.</title>
        <authorList>
            <person name="Young N.D."/>
            <person name="Debelle F."/>
            <person name="Oldroyd G.E."/>
            <person name="Geurts R."/>
            <person name="Cannon S.B."/>
            <person name="Udvardi M.K."/>
            <person name="Benedito V.A."/>
            <person name="Mayer K.F."/>
            <person name="Gouzy J."/>
            <person name="Schoof H."/>
            <person name="Van de Peer Y."/>
            <person name="Proost S."/>
            <person name="Cook D.R."/>
            <person name="Meyers B.C."/>
            <person name="Spannagl M."/>
            <person name="Cheung F."/>
            <person name="De Mita S."/>
            <person name="Krishnakumar V."/>
            <person name="Gundlach H."/>
            <person name="Zhou S."/>
            <person name="Mudge J."/>
            <person name="Bharti A.K."/>
            <person name="Murray J.D."/>
            <person name="Naoumkina M.A."/>
            <person name="Rosen B."/>
            <person name="Silverstein K.A."/>
            <person name="Tang H."/>
            <person name="Rombauts S."/>
            <person name="Zhao P.X."/>
            <person name="Zhou P."/>
            <person name="Barbe V."/>
            <person name="Bardou P."/>
            <person name="Bechner M."/>
            <person name="Bellec A."/>
            <person name="Berger A."/>
            <person name="Berges H."/>
            <person name="Bidwell S."/>
            <person name="Bisseling T."/>
            <person name="Choisne N."/>
            <person name="Couloux A."/>
            <person name="Denny R."/>
            <person name="Deshpande S."/>
            <person name="Dai X."/>
            <person name="Doyle J.J."/>
            <person name="Dudez A.M."/>
            <person name="Farmer A.D."/>
            <person name="Fouteau S."/>
            <person name="Franken C."/>
            <person name="Gibelin C."/>
            <person name="Gish J."/>
            <person name="Goldstein S."/>
            <person name="Gonzalez A.J."/>
            <person name="Green P.J."/>
            <person name="Hallab A."/>
            <person name="Hartog M."/>
            <person name="Hua A."/>
            <person name="Humphray S.J."/>
            <person name="Jeong D.H."/>
            <person name="Jing Y."/>
            <person name="Jocker A."/>
            <person name="Kenton S.M."/>
            <person name="Kim D.J."/>
            <person name="Klee K."/>
            <person name="Lai H."/>
            <person name="Lang C."/>
            <person name="Lin S."/>
            <person name="Macmil S.L."/>
            <person name="Magdelenat G."/>
            <person name="Matthews L."/>
            <person name="McCorrison J."/>
            <person name="Monaghan E.L."/>
            <person name="Mun J.H."/>
            <person name="Najar F.Z."/>
            <person name="Nicholson C."/>
            <person name="Noirot C."/>
            <person name="O'Bleness M."/>
            <person name="Paule C.R."/>
            <person name="Poulain J."/>
            <person name="Prion F."/>
            <person name="Qin B."/>
            <person name="Qu C."/>
            <person name="Retzel E.F."/>
            <person name="Riddle C."/>
            <person name="Sallet E."/>
            <person name="Samain S."/>
            <person name="Samson N."/>
            <person name="Sanders I."/>
            <person name="Saurat O."/>
            <person name="Scarpelli C."/>
            <person name="Schiex T."/>
            <person name="Segurens B."/>
            <person name="Severin A.J."/>
            <person name="Sherrier D.J."/>
            <person name="Shi R."/>
            <person name="Sims S."/>
            <person name="Singer S.R."/>
            <person name="Sinharoy S."/>
            <person name="Sterck L."/>
            <person name="Viollet A."/>
            <person name="Wang B.B."/>
            <person name="Wang K."/>
            <person name="Wang M."/>
            <person name="Wang X."/>
            <person name="Warfsmann J."/>
            <person name="Weissenbach J."/>
            <person name="White D.D."/>
            <person name="White J.D."/>
            <person name="Wiley G.B."/>
            <person name="Wincker P."/>
            <person name="Xing Y."/>
            <person name="Yang L."/>
            <person name="Yao Z."/>
            <person name="Ying F."/>
            <person name="Zhai J."/>
            <person name="Zhou L."/>
            <person name="Zuber A."/>
            <person name="Denarie J."/>
            <person name="Dixon R.A."/>
            <person name="May G.D."/>
            <person name="Schwartz D.C."/>
            <person name="Rogers J."/>
            <person name="Quetier F."/>
            <person name="Town C.D."/>
            <person name="Roe B.A."/>
        </authorList>
    </citation>
    <scope>NUCLEOTIDE SEQUENCE [LARGE SCALE GENOMIC DNA]</scope>
    <source>
        <strain evidence="12">A17</strain>
        <strain evidence="13 14">cv. Jemalong A17</strain>
    </source>
</reference>
<dbReference type="Pfam" id="PF00583">
    <property type="entry name" value="Acetyltransf_1"/>
    <property type="match status" value="1"/>
</dbReference>
<evidence type="ECO:0000259" key="11">
    <source>
        <dbReference type="PROSITE" id="PS51186"/>
    </source>
</evidence>
<evidence type="ECO:0000256" key="5">
    <source>
        <dbReference type="ARBA" id="ARBA00022677"/>
    </source>
</evidence>
<dbReference type="Pfam" id="PF01277">
    <property type="entry name" value="Oleosin"/>
    <property type="match status" value="1"/>
</dbReference>
<evidence type="ECO:0000256" key="8">
    <source>
        <dbReference type="ARBA" id="ARBA00023136"/>
    </source>
</evidence>
<dbReference type="STRING" id="3880.G7K2T2"/>
<evidence type="ECO:0000256" key="10">
    <source>
        <dbReference type="SAM" id="Phobius"/>
    </source>
</evidence>
<evidence type="ECO:0000256" key="7">
    <source>
        <dbReference type="ARBA" id="ARBA00022989"/>
    </source>
</evidence>
<dbReference type="Gene3D" id="3.40.630.30">
    <property type="match status" value="1"/>
</dbReference>
<sequence>MKNLSMSSTSVTSQQRYEGGGVTTHDSEKRSPSTSQVLAIITGLHVGIILLALAGLYLLGTLTGVVVTTPLFVLFSPVLIPATIVTGLTVVSFFTSAIFGLTALSLFSWVMNYIRHAQGTLQEHLELEKQRMVEWWLEWCNMEVFFSSITMAAILSLSSLVPQNHCFNITKTTRRFLTNSELTNLQHLESFLYSQNTKSGSILVRVMRDNEVDPIVCLLADAFAELMLFPKCYINVVRFLMKQYLIKRRTLMPHVATLIGFYRGIIDGEEMQLDSPYIYSLAVDKSLRRRGIGRHLLKASEELISRMSSSREVYLHCRMIDEAPLNMYTKADYKIVTTDSILALLMLQRRKHLMCKKLPLITMPSKTDVPSSDDYE</sequence>
<proteinExistence type="inferred from homology"/>
<dbReference type="GO" id="GO:0048608">
    <property type="term" value="P:reproductive structure development"/>
    <property type="evidence" value="ECO:0007669"/>
    <property type="project" value="UniProtKB-ARBA"/>
</dbReference>
<gene>
    <name evidence="12" type="ordered locus">MTR_5g035040</name>
</gene>
<dbReference type="PaxDb" id="3880-AES96258"/>
<feature type="transmembrane region" description="Helical" evidence="10">
    <location>
        <begin position="135"/>
        <end position="161"/>
    </location>
</feature>
<comment type="similarity">
    <text evidence="4">Belongs to the oleosin family.</text>
</comment>
<keyword evidence="8 10" id="KW-0472">Membrane</keyword>
<evidence type="ECO:0000256" key="4">
    <source>
        <dbReference type="ARBA" id="ARBA00010858"/>
    </source>
</evidence>
<dbReference type="PROSITE" id="PS51186">
    <property type="entry name" value="GNAT"/>
    <property type="match status" value="1"/>
</dbReference>
<keyword evidence="14" id="KW-1185">Reference proteome</keyword>
<dbReference type="InterPro" id="IPR000136">
    <property type="entry name" value="Oleosin"/>
</dbReference>